<dbReference type="InterPro" id="IPR001789">
    <property type="entry name" value="Sig_transdc_resp-reg_receiver"/>
</dbReference>
<dbReference type="PROSITE" id="PS50109">
    <property type="entry name" value="HIS_KIN"/>
    <property type="match status" value="1"/>
</dbReference>
<feature type="domain" description="Response regulatory" evidence="10">
    <location>
        <begin position="623"/>
        <end position="739"/>
    </location>
</feature>
<comment type="catalytic activity">
    <reaction evidence="1">
        <text>ATP + protein L-histidine = ADP + protein N-phospho-L-histidine.</text>
        <dbReference type="EC" id="2.7.13.3"/>
    </reaction>
</comment>
<dbReference type="RefSeq" id="WP_206721632.1">
    <property type="nucleotide sequence ID" value="NZ_CP071090.1"/>
</dbReference>
<evidence type="ECO:0000259" key="9">
    <source>
        <dbReference type="PROSITE" id="PS50109"/>
    </source>
</evidence>
<dbReference type="EC" id="2.7.13.3" evidence="3"/>
<dbReference type="PROSITE" id="PS50110">
    <property type="entry name" value="RESPONSE_REGULATORY"/>
    <property type="match status" value="1"/>
</dbReference>
<keyword evidence="8" id="KW-1133">Transmembrane helix</keyword>
<evidence type="ECO:0000313" key="12">
    <source>
        <dbReference type="EMBL" id="QSQ20051.1"/>
    </source>
</evidence>
<reference evidence="12 13" key="1">
    <citation type="submission" date="2021-02" db="EMBL/GenBank/DDBJ databases">
        <title>De Novo genome assembly of isolated myxobacteria.</title>
        <authorList>
            <person name="Stevens D.C."/>
        </authorList>
    </citation>
    <scope>NUCLEOTIDE SEQUENCE [LARGE SCALE GENOMIC DNA]</scope>
    <source>
        <strain evidence="13">SCPEA02</strain>
    </source>
</reference>
<dbReference type="Gene3D" id="3.40.50.2300">
    <property type="match status" value="1"/>
</dbReference>
<gene>
    <name evidence="12" type="ORF">JY651_32890</name>
</gene>
<dbReference type="Proteomes" id="UP000662747">
    <property type="component" value="Chromosome"/>
</dbReference>
<dbReference type="PANTHER" id="PTHR43547">
    <property type="entry name" value="TWO-COMPONENT HISTIDINE KINASE"/>
    <property type="match status" value="1"/>
</dbReference>
<dbReference type="SMART" id="SM00448">
    <property type="entry name" value="REC"/>
    <property type="match status" value="1"/>
</dbReference>
<evidence type="ECO:0000256" key="6">
    <source>
        <dbReference type="ARBA" id="ARBA00022777"/>
    </source>
</evidence>
<dbReference type="Pfam" id="PF02518">
    <property type="entry name" value="HATPase_c"/>
    <property type="match status" value="1"/>
</dbReference>
<dbReference type="InterPro" id="IPR011006">
    <property type="entry name" value="CheY-like_superfamily"/>
</dbReference>
<feature type="transmembrane region" description="Helical" evidence="8">
    <location>
        <begin position="281"/>
        <end position="303"/>
    </location>
</feature>
<evidence type="ECO:0000256" key="2">
    <source>
        <dbReference type="ARBA" id="ARBA00004370"/>
    </source>
</evidence>
<dbReference type="SUPFAM" id="SSF55874">
    <property type="entry name" value="ATPase domain of HSP90 chaperone/DNA topoisomerase II/histidine kinase"/>
    <property type="match status" value="1"/>
</dbReference>
<dbReference type="SUPFAM" id="SSF47384">
    <property type="entry name" value="Homodimeric domain of signal transducing histidine kinase"/>
    <property type="match status" value="1"/>
</dbReference>
<dbReference type="InterPro" id="IPR003661">
    <property type="entry name" value="HisK_dim/P_dom"/>
</dbReference>
<dbReference type="InterPro" id="IPR003660">
    <property type="entry name" value="HAMP_dom"/>
</dbReference>
<feature type="domain" description="Histidine kinase" evidence="9">
    <location>
        <begin position="385"/>
        <end position="600"/>
    </location>
</feature>
<dbReference type="InterPro" id="IPR005467">
    <property type="entry name" value="His_kinase_dom"/>
</dbReference>
<dbReference type="PROSITE" id="PS50885">
    <property type="entry name" value="HAMP"/>
    <property type="match status" value="1"/>
</dbReference>
<name>A0ABX7NMG7_9BACT</name>
<feature type="domain" description="HAMP" evidence="11">
    <location>
        <begin position="305"/>
        <end position="356"/>
    </location>
</feature>
<dbReference type="CDD" id="cd18774">
    <property type="entry name" value="PDC2_HK_sensor"/>
    <property type="match status" value="1"/>
</dbReference>
<dbReference type="SMART" id="SM00388">
    <property type="entry name" value="HisKA"/>
    <property type="match status" value="1"/>
</dbReference>
<evidence type="ECO:0000313" key="13">
    <source>
        <dbReference type="Proteomes" id="UP000662747"/>
    </source>
</evidence>
<dbReference type="SMART" id="SM00387">
    <property type="entry name" value="HATPase_c"/>
    <property type="match status" value="1"/>
</dbReference>
<protein>
    <recommendedName>
        <fullName evidence="3">histidine kinase</fullName>
        <ecNumber evidence="3">2.7.13.3</ecNumber>
    </recommendedName>
</protein>
<keyword evidence="13" id="KW-1185">Reference proteome</keyword>
<sequence length="746" mass="79694">MSPRPRHPRPLRWHLVRLVLGALLPVVAFSCGLFVYLARAERQSSERRVLTSARSLAESFDSEIAGSLRALEAIAASTRLDSGDLQGFWTQGTRVMKTQHGWLALILLTPDGVPLLNTGFPPGSPLPPVAEPESFARVRETLRPMVGNLAVGKGPSHALALPLRVPVVRDGSLRYVLTAVISTDALGDVVARQASGDVEWTRTLVDPNGIVAARTRDPARFVGQSATPSFLQRTRASNEGVYADHSLEGEPVYAAFSHTASGWTVTVVSPRHVLDAPLQRSLVAGGALGLAMLLLSAAGAWALSRRIGRSIAGAADAADALASGGAVHVDASDVRELARLNEALVRSGQLLEAQDREREAHLEMAETARAEAIAATQAKDAFLAMLGHELRNPLAPIVSSLELLRLRGLAQTPEHDVIRRQLSHVVRLVDDLLDLARIVRGQMSLHRAPLELSTVVARAVESVTPLVEQRQHRLDVAVPAEGLPVLGDADRLTQVVTNLLTNAAKYTPPGGRLQVRAQSRADEVVLTVTDDGEGIPPELAERIFAPFVQGPRSVDRNVGGLGIGLALVHSVVTAHGGRVAVHSDGPGQGSTFTVELPRHTAPLEPASAPPPPPRPAAKPVPLRVLVVDDNVDAAEALTDLLEMSGYSVAMAHDHRQALQRLDVFTPDVAILDIGLPEVDGYGLAMLIRERLGDASPTFAALTGYGQHEDRARSAAAGFHRHFVKPVELADLVVFLEEARQPRRGAA</sequence>
<dbReference type="EMBL" id="CP071090">
    <property type="protein sequence ID" value="QSQ20051.1"/>
    <property type="molecule type" value="Genomic_DNA"/>
</dbReference>
<dbReference type="CDD" id="cd00075">
    <property type="entry name" value="HATPase"/>
    <property type="match status" value="1"/>
</dbReference>
<keyword evidence="4 7" id="KW-0597">Phosphoprotein</keyword>
<dbReference type="SUPFAM" id="SSF52172">
    <property type="entry name" value="CheY-like"/>
    <property type="match status" value="1"/>
</dbReference>
<evidence type="ECO:0000256" key="1">
    <source>
        <dbReference type="ARBA" id="ARBA00000085"/>
    </source>
</evidence>
<feature type="modified residue" description="4-aspartylphosphate" evidence="7">
    <location>
        <position position="672"/>
    </location>
</feature>
<evidence type="ECO:0000259" key="11">
    <source>
        <dbReference type="PROSITE" id="PS50885"/>
    </source>
</evidence>
<dbReference type="PANTHER" id="PTHR43547:SF2">
    <property type="entry name" value="HYBRID SIGNAL TRANSDUCTION HISTIDINE KINASE C"/>
    <property type="match status" value="1"/>
</dbReference>
<dbReference type="Gene3D" id="1.10.287.130">
    <property type="match status" value="1"/>
</dbReference>
<dbReference type="Pfam" id="PF00072">
    <property type="entry name" value="Response_reg"/>
    <property type="match status" value="1"/>
</dbReference>
<evidence type="ECO:0000256" key="7">
    <source>
        <dbReference type="PROSITE-ProRule" id="PRU00169"/>
    </source>
</evidence>
<dbReference type="CDD" id="cd00082">
    <property type="entry name" value="HisKA"/>
    <property type="match status" value="1"/>
</dbReference>
<comment type="subcellular location">
    <subcellularLocation>
        <location evidence="2">Membrane</location>
    </subcellularLocation>
</comment>
<dbReference type="Gene3D" id="3.30.565.10">
    <property type="entry name" value="Histidine kinase-like ATPase, C-terminal domain"/>
    <property type="match status" value="1"/>
</dbReference>
<dbReference type="InterPro" id="IPR036890">
    <property type="entry name" value="HATPase_C_sf"/>
</dbReference>
<evidence type="ECO:0000256" key="8">
    <source>
        <dbReference type="SAM" id="Phobius"/>
    </source>
</evidence>
<keyword evidence="8" id="KW-0472">Membrane</keyword>
<evidence type="ECO:0000256" key="4">
    <source>
        <dbReference type="ARBA" id="ARBA00022553"/>
    </source>
</evidence>
<proteinExistence type="predicted"/>
<dbReference type="CDD" id="cd17580">
    <property type="entry name" value="REC_2_DhkD-like"/>
    <property type="match status" value="1"/>
</dbReference>
<dbReference type="InterPro" id="IPR003594">
    <property type="entry name" value="HATPase_dom"/>
</dbReference>
<dbReference type="InterPro" id="IPR004358">
    <property type="entry name" value="Sig_transdc_His_kin-like_C"/>
</dbReference>
<keyword evidence="8" id="KW-0812">Transmembrane</keyword>
<organism evidence="12 13">
    <name type="scientific">Pyxidicoccus parkwayensis</name>
    <dbReference type="NCBI Taxonomy" id="2813578"/>
    <lineage>
        <taxon>Bacteria</taxon>
        <taxon>Pseudomonadati</taxon>
        <taxon>Myxococcota</taxon>
        <taxon>Myxococcia</taxon>
        <taxon>Myxococcales</taxon>
        <taxon>Cystobacterineae</taxon>
        <taxon>Myxococcaceae</taxon>
        <taxon>Pyxidicoccus</taxon>
    </lineage>
</organism>
<dbReference type="PROSITE" id="PS51257">
    <property type="entry name" value="PROKAR_LIPOPROTEIN"/>
    <property type="match status" value="1"/>
</dbReference>
<feature type="transmembrane region" description="Helical" evidence="8">
    <location>
        <begin position="15"/>
        <end position="38"/>
    </location>
</feature>
<dbReference type="InterPro" id="IPR036097">
    <property type="entry name" value="HisK_dim/P_sf"/>
</dbReference>
<evidence type="ECO:0000256" key="3">
    <source>
        <dbReference type="ARBA" id="ARBA00012438"/>
    </source>
</evidence>
<accession>A0ABX7NMG7</accession>
<dbReference type="Gene3D" id="3.30.450.20">
    <property type="entry name" value="PAS domain"/>
    <property type="match status" value="1"/>
</dbReference>
<keyword evidence="6" id="KW-0418">Kinase</keyword>
<keyword evidence="5" id="KW-0808">Transferase</keyword>
<dbReference type="PRINTS" id="PR00344">
    <property type="entry name" value="BCTRLSENSOR"/>
</dbReference>
<evidence type="ECO:0000256" key="5">
    <source>
        <dbReference type="ARBA" id="ARBA00022679"/>
    </source>
</evidence>
<evidence type="ECO:0000259" key="10">
    <source>
        <dbReference type="PROSITE" id="PS50110"/>
    </source>
</evidence>
<dbReference type="Pfam" id="PF00512">
    <property type="entry name" value="HisKA"/>
    <property type="match status" value="1"/>
</dbReference>